<evidence type="ECO:0000313" key="2">
    <source>
        <dbReference type="Proteomes" id="UP000789831"/>
    </source>
</evidence>
<dbReference type="AlphaFoldDB" id="A0A9N9E5Z8"/>
<comment type="caution">
    <text evidence="1">The sequence shown here is derived from an EMBL/GenBank/DDBJ whole genome shotgun (WGS) entry which is preliminary data.</text>
</comment>
<protein>
    <submittedName>
        <fullName evidence="1">5570_t:CDS:1</fullName>
    </submittedName>
</protein>
<proteinExistence type="predicted"/>
<accession>A0A9N9E5Z8</accession>
<dbReference type="Proteomes" id="UP000789831">
    <property type="component" value="Unassembled WGS sequence"/>
</dbReference>
<dbReference type="EMBL" id="CAJVPL010006722">
    <property type="protein sequence ID" value="CAG8665927.1"/>
    <property type="molecule type" value="Genomic_DNA"/>
</dbReference>
<reference evidence="1" key="1">
    <citation type="submission" date="2021-06" db="EMBL/GenBank/DDBJ databases">
        <authorList>
            <person name="Kallberg Y."/>
            <person name="Tangrot J."/>
            <person name="Rosling A."/>
        </authorList>
    </citation>
    <scope>NUCLEOTIDE SEQUENCE</scope>
    <source>
        <strain evidence="1">MT106</strain>
    </source>
</reference>
<feature type="non-terminal residue" evidence="1">
    <location>
        <position position="1"/>
    </location>
</feature>
<sequence length="119" mass="13580">IWATYVVYKIAKRAYIKRKQKLTELEAALTISKYHDSSTTLTYNSERHPKKIIDDDAADESSGMLQNNVAIDDAAGVGYYEIQTAGNTYKPYRNFTHQHTYSEVTLANAHLNYLNDNDN</sequence>
<keyword evidence="2" id="KW-1185">Reference proteome</keyword>
<organism evidence="1 2">
    <name type="scientific">Ambispora gerdemannii</name>
    <dbReference type="NCBI Taxonomy" id="144530"/>
    <lineage>
        <taxon>Eukaryota</taxon>
        <taxon>Fungi</taxon>
        <taxon>Fungi incertae sedis</taxon>
        <taxon>Mucoromycota</taxon>
        <taxon>Glomeromycotina</taxon>
        <taxon>Glomeromycetes</taxon>
        <taxon>Archaeosporales</taxon>
        <taxon>Ambisporaceae</taxon>
        <taxon>Ambispora</taxon>
    </lineage>
</organism>
<evidence type="ECO:0000313" key="1">
    <source>
        <dbReference type="EMBL" id="CAG8665927.1"/>
    </source>
</evidence>
<gene>
    <name evidence="1" type="ORF">AGERDE_LOCUS12036</name>
</gene>
<name>A0A9N9E5Z8_9GLOM</name>